<dbReference type="GO" id="GO:0016787">
    <property type="term" value="F:hydrolase activity"/>
    <property type="evidence" value="ECO:0007669"/>
    <property type="project" value="UniProtKB-KW"/>
</dbReference>
<organism evidence="3 4">
    <name type="scientific">Novosphingobium anseongense</name>
    <dbReference type="NCBI Taxonomy" id="3133436"/>
    <lineage>
        <taxon>Bacteria</taxon>
        <taxon>Pseudomonadati</taxon>
        <taxon>Pseudomonadota</taxon>
        <taxon>Alphaproteobacteria</taxon>
        <taxon>Sphingomonadales</taxon>
        <taxon>Sphingomonadaceae</taxon>
        <taxon>Novosphingobium</taxon>
    </lineage>
</organism>
<evidence type="ECO:0000256" key="1">
    <source>
        <dbReference type="SAM" id="SignalP"/>
    </source>
</evidence>
<dbReference type="Pfam" id="PF07486">
    <property type="entry name" value="Hydrolase_2"/>
    <property type="match status" value="1"/>
</dbReference>
<sequence length="213" mass="22700">MKFKLFPASTVAIAATLVTALASAQGSGAVAQDKAFEPVMMEPLHSISEPVVQPLPGEAQVQSADAAPQDNEADTPAASLAELVADQESSGELSSEMRCLAGAIYFEAKSESLPGQLAVGRVVVNRSKSGRFPASYCGVVYQPSQFSFVRGRSMPTINTGSQDWREAVAIARIADAGSWRSPAEGALFFHAARVSPGWRLARVTRIDNHVFYR</sequence>
<proteinExistence type="predicted"/>
<keyword evidence="4" id="KW-1185">Reference proteome</keyword>
<feature type="chain" id="PRO_5046709576" evidence="1">
    <location>
        <begin position="25"/>
        <end position="213"/>
    </location>
</feature>
<dbReference type="EMBL" id="JBBHJZ010000002">
    <property type="protein sequence ID" value="MEJ5977116.1"/>
    <property type="molecule type" value="Genomic_DNA"/>
</dbReference>
<reference evidence="3 4" key="1">
    <citation type="submission" date="2024-03" db="EMBL/GenBank/DDBJ databases">
        <authorList>
            <person name="Jo J.-H."/>
        </authorList>
    </citation>
    <scope>NUCLEOTIDE SEQUENCE [LARGE SCALE GENOMIC DNA]</scope>
    <source>
        <strain evidence="3 4">PS1R-30</strain>
    </source>
</reference>
<dbReference type="RefSeq" id="WP_339587066.1">
    <property type="nucleotide sequence ID" value="NZ_JBBHJZ010000002.1"/>
</dbReference>
<evidence type="ECO:0000313" key="3">
    <source>
        <dbReference type="EMBL" id="MEJ5977116.1"/>
    </source>
</evidence>
<evidence type="ECO:0000259" key="2">
    <source>
        <dbReference type="Pfam" id="PF07486"/>
    </source>
</evidence>
<evidence type="ECO:0000313" key="4">
    <source>
        <dbReference type="Proteomes" id="UP001361239"/>
    </source>
</evidence>
<name>A0ABU8RVT4_9SPHN</name>
<keyword evidence="3" id="KW-0378">Hydrolase</keyword>
<feature type="domain" description="Cell wall hydrolase SleB" evidence="2">
    <location>
        <begin position="111"/>
        <end position="212"/>
    </location>
</feature>
<protein>
    <submittedName>
        <fullName evidence="3">Cell wall hydrolase</fullName>
    </submittedName>
</protein>
<gene>
    <name evidence="3" type="ORF">WG901_10755</name>
</gene>
<dbReference type="Gene3D" id="1.10.10.2520">
    <property type="entry name" value="Cell wall hydrolase SleB, domain 1"/>
    <property type="match status" value="1"/>
</dbReference>
<feature type="signal peptide" evidence="1">
    <location>
        <begin position="1"/>
        <end position="24"/>
    </location>
</feature>
<dbReference type="InterPro" id="IPR011105">
    <property type="entry name" value="Cell_wall_hydrolase_SleB"/>
</dbReference>
<dbReference type="InterPro" id="IPR042047">
    <property type="entry name" value="SleB_dom1"/>
</dbReference>
<dbReference type="Proteomes" id="UP001361239">
    <property type="component" value="Unassembled WGS sequence"/>
</dbReference>
<keyword evidence="1" id="KW-0732">Signal</keyword>
<comment type="caution">
    <text evidence="3">The sequence shown here is derived from an EMBL/GenBank/DDBJ whole genome shotgun (WGS) entry which is preliminary data.</text>
</comment>
<accession>A0ABU8RVT4</accession>